<keyword evidence="3" id="KW-1185">Reference proteome</keyword>
<keyword evidence="1" id="KW-0472">Membrane</keyword>
<name>A0ABM6GFW9_9BACT</name>
<reference evidence="2 3" key="1">
    <citation type="submission" date="2014-02" db="EMBL/GenBank/DDBJ databases">
        <title>Diversity of Thermotogales isolates from hydrothermal vents.</title>
        <authorList>
            <person name="Haverkamp T.H.A."/>
            <person name="Lossouarn J."/>
            <person name="Geslin C."/>
            <person name="Nesbo C.L."/>
        </authorList>
    </citation>
    <scope>NUCLEOTIDE SEQUENCE [LARGE SCALE GENOMIC DNA]</scope>
    <source>
        <strain evidence="2 3">431</strain>
    </source>
</reference>
<gene>
    <name evidence="2" type="ORF">BW47_08240</name>
</gene>
<keyword evidence="1" id="KW-1133">Transmembrane helix</keyword>
<dbReference type="EMBL" id="CP007389">
    <property type="protein sequence ID" value="APT74457.1"/>
    <property type="molecule type" value="Genomic_DNA"/>
</dbReference>
<protein>
    <recommendedName>
        <fullName evidence="4">Septum formation initiator</fullName>
    </recommendedName>
</protein>
<evidence type="ECO:0000256" key="1">
    <source>
        <dbReference type="SAM" id="Phobius"/>
    </source>
</evidence>
<evidence type="ECO:0000313" key="3">
    <source>
        <dbReference type="Proteomes" id="UP000185490"/>
    </source>
</evidence>
<organism evidence="2 3">
    <name type="scientific">Thermosipho melanesiensis</name>
    <dbReference type="NCBI Taxonomy" id="46541"/>
    <lineage>
        <taxon>Bacteria</taxon>
        <taxon>Thermotogati</taxon>
        <taxon>Thermotogota</taxon>
        <taxon>Thermotogae</taxon>
        <taxon>Thermotogales</taxon>
        <taxon>Fervidobacteriaceae</taxon>
        <taxon>Thermosipho</taxon>
    </lineage>
</organism>
<dbReference type="RefSeq" id="WP_012057757.1">
    <property type="nucleotide sequence ID" value="NZ_CP007389.1"/>
</dbReference>
<dbReference type="Proteomes" id="UP000185490">
    <property type="component" value="Chromosome"/>
</dbReference>
<keyword evidence="1" id="KW-0812">Transmembrane</keyword>
<proteinExistence type="predicted"/>
<evidence type="ECO:0000313" key="2">
    <source>
        <dbReference type="EMBL" id="APT74457.1"/>
    </source>
</evidence>
<feature type="transmembrane region" description="Helical" evidence="1">
    <location>
        <begin position="12"/>
        <end position="31"/>
    </location>
</feature>
<accession>A0ABM6GFW9</accession>
<sequence length="74" mass="9094">MRKKDLVKRLYTIFVVFLVSFFVINVITSFIRYRVSYGEFLKVKSQYEEVKEKYEKKQILYEKLKKLKEGSEDR</sequence>
<evidence type="ECO:0008006" key="4">
    <source>
        <dbReference type="Google" id="ProtNLM"/>
    </source>
</evidence>